<accession>A0A9P7F5P1</accession>
<keyword evidence="2" id="KW-0812">Transmembrane</keyword>
<keyword evidence="2" id="KW-1133">Transmembrane helix</keyword>
<gene>
    <name evidence="3" type="ORF">F5147DRAFT_653559</name>
</gene>
<sequence length="176" mass="19485">MATKYALLDASWPFPVLVTIIVTGDFMMIMNSSMSTTRQHFSASTRDGQGGADLRSSRSGRREMVDIATPLERSRQGISEFYKIAGLGQSLGHRHFQAEWSAAAAPPMVGLIGIGRSKHRAEFKICSECRCCRRVPDSQLISDILAAEAPDRQALTGPRLWPQIGQIPDFYLMIEI</sequence>
<feature type="region of interest" description="Disordered" evidence="1">
    <location>
        <begin position="40"/>
        <end position="60"/>
    </location>
</feature>
<dbReference type="Proteomes" id="UP000823399">
    <property type="component" value="Unassembled WGS sequence"/>
</dbReference>
<keyword evidence="2" id="KW-0472">Membrane</keyword>
<keyword evidence="4" id="KW-1185">Reference proteome</keyword>
<proteinExistence type="predicted"/>
<dbReference type="AlphaFoldDB" id="A0A9P7F5P1"/>
<feature type="transmembrane region" description="Helical" evidence="2">
    <location>
        <begin position="12"/>
        <end position="30"/>
    </location>
</feature>
<protein>
    <submittedName>
        <fullName evidence="3">Uncharacterized protein</fullName>
    </submittedName>
</protein>
<name>A0A9P7F5P1_9AGAM</name>
<reference evidence="3" key="1">
    <citation type="journal article" date="2020" name="New Phytol.">
        <title>Comparative genomics reveals dynamic genome evolution in host specialist ectomycorrhizal fungi.</title>
        <authorList>
            <person name="Lofgren L.A."/>
            <person name="Nguyen N.H."/>
            <person name="Vilgalys R."/>
            <person name="Ruytinx J."/>
            <person name="Liao H.L."/>
            <person name="Branco S."/>
            <person name="Kuo A."/>
            <person name="LaButti K."/>
            <person name="Lipzen A."/>
            <person name="Andreopoulos W."/>
            <person name="Pangilinan J."/>
            <person name="Riley R."/>
            <person name="Hundley H."/>
            <person name="Na H."/>
            <person name="Barry K."/>
            <person name="Grigoriev I.V."/>
            <person name="Stajich J.E."/>
            <person name="Kennedy P.G."/>
        </authorList>
    </citation>
    <scope>NUCLEOTIDE SEQUENCE</scope>
    <source>
        <strain evidence="3">FC423</strain>
    </source>
</reference>
<evidence type="ECO:0000256" key="2">
    <source>
        <dbReference type="SAM" id="Phobius"/>
    </source>
</evidence>
<comment type="caution">
    <text evidence="3">The sequence shown here is derived from an EMBL/GenBank/DDBJ whole genome shotgun (WGS) entry which is preliminary data.</text>
</comment>
<dbReference type="GeneID" id="64696053"/>
<evidence type="ECO:0000313" key="4">
    <source>
        <dbReference type="Proteomes" id="UP000823399"/>
    </source>
</evidence>
<dbReference type="EMBL" id="JABBWM010000033">
    <property type="protein sequence ID" value="KAG2106962.1"/>
    <property type="molecule type" value="Genomic_DNA"/>
</dbReference>
<evidence type="ECO:0000256" key="1">
    <source>
        <dbReference type="SAM" id="MobiDB-lite"/>
    </source>
</evidence>
<dbReference type="RefSeq" id="XP_041291901.1">
    <property type="nucleotide sequence ID" value="XM_041433794.1"/>
</dbReference>
<organism evidence="3 4">
    <name type="scientific">Suillus discolor</name>
    <dbReference type="NCBI Taxonomy" id="1912936"/>
    <lineage>
        <taxon>Eukaryota</taxon>
        <taxon>Fungi</taxon>
        <taxon>Dikarya</taxon>
        <taxon>Basidiomycota</taxon>
        <taxon>Agaricomycotina</taxon>
        <taxon>Agaricomycetes</taxon>
        <taxon>Agaricomycetidae</taxon>
        <taxon>Boletales</taxon>
        <taxon>Suillineae</taxon>
        <taxon>Suillaceae</taxon>
        <taxon>Suillus</taxon>
    </lineage>
</organism>
<evidence type="ECO:0000313" key="3">
    <source>
        <dbReference type="EMBL" id="KAG2106962.1"/>
    </source>
</evidence>